<proteinExistence type="predicted"/>
<feature type="domain" description="3-dehydroquinate synthase C-terminal" evidence="10">
    <location>
        <begin position="199"/>
        <end position="324"/>
    </location>
</feature>
<comment type="caution">
    <text evidence="11">The sequence shown here is derived from an EMBL/GenBank/DDBJ whole genome shotgun (WGS) entry which is preliminary data.</text>
</comment>
<dbReference type="PANTHER" id="PTHR43622:SF3">
    <property type="entry name" value="2-EPI-5-EPI-VALIOLONE SYNTHASE"/>
    <property type="match status" value="1"/>
</dbReference>
<dbReference type="Pfam" id="PF01761">
    <property type="entry name" value="DHQ_synthase"/>
    <property type="match status" value="1"/>
</dbReference>
<dbReference type="EC" id="4.2.3.152" evidence="7"/>
<evidence type="ECO:0000256" key="4">
    <source>
        <dbReference type="ARBA" id="ARBA00023027"/>
    </source>
</evidence>
<dbReference type="Proteomes" id="UP001595765">
    <property type="component" value="Unassembled WGS sequence"/>
</dbReference>
<dbReference type="InterPro" id="IPR035872">
    <property type="entry name" value="EEVS-like"/>
</dbReference>
<reference evidence="12" key="1">
    <citation type="journal article" date="2019" name="Int. J. Syst. Evol. Microbiol.">
        <title>The Global Catalogue of Microorganisms (GCM) 10K type strain sequencing project: providing services to taxonomists for standard genome sequencing and annotation.</title>
        <authorList>
            <consortium name="The Broad Institute Genomics Platform"/>
            <consortium name="The Broad Institute Genome Sequencing Center for Infectious Disease"/>
            <person name="Wu L."/>
            <person name="Ma J."/>
        </authorList>
    </citation>
    <scope>NUCLEOTIDE SEQUENCE [LARGE SCALE GENOMIC DNA]</scope>
    <source>
        <strain evidence="12">CGMCC 4.7237</strain>
    </source>
</reference>
<accession>A0ABV8HHZ2</accession>
<evidence type="ECO:0000313" key="12">
    <source>
        <dbReference type="Proteomes" id="UP001595765"/>
    </source>
</evidence>
<evidence type="ECO:0000256" key="5">
    <source>
        <dbReference type="ARBA" id="ARBA00023239"/>
    </source>
</evidence>
<keyword evidence="4" id="KW-0520">NAD</keyword>
<evidence type="ECO:0000256" key="8">
    <source>
        <dbReference type="ARBA" id="ARBA00024092"/>
    </source>
</evidence>
<sequence>MLTEPGDGRGVRRTPEGFELRSGDGTVYGVDLVDGVFRPDNPALARHCRGRTVLALVSPTVDRLYGADLRGYLGHWLPADRWSVQVIPTGEDNKTLATADLVCGYAKAAAVDRRGLMLAVGGGITADIVGFAASMYNRGIAHIKVNTTLIGQVDVGVGVKTGVNGHGSKNLLGAYHPAVASLNDPAFLRTLPAREIRCGLAEILKVAVIRDAELFATLERHPRLFQPGSARPETERRVVEDAMRLMMQELCSNLREHDLARLVDFGHTFSPVIEVASGYRIGHGEAVAIDMAVSSHIATLAGRLTPERRDRLVDTVQRLGLPVFDPEVCTGPLLRQALERAWLHRGRRLNLVVPTAIGAAGFLHDYDEVPDSMVATALAELAARSGNAAGSLSGASLA</sequence>
<dbReference type="SUPFAM" id="SSF56796">
    <property type="entry name" value="Dehydroquinate synthase-like"/>
    <property type="match status" value="1"/>
</dbReference>
<dbReference type="Gene3D" id="1.20.1090.10">
    <property type="entry name" value="Dehydroquinate synthase-like - alpha domain"/>
    <property type="match status" value="1"/>
</dbReference>
<keyword evidence="2" id="KW-0479">Metal-binding</keyword>
<evidence type="ECO:0000256" key="6">
    <source>
        <dbReference type="ARBA" id="ARBA00023993"/>
    </source>
</evidence>
<dbReference type="Gene3D" id="3.40.50.1970">
    <property type="match status" value="1"/>
</dbReference>
<dbReference type="CDD" id="cd08199">
    <property type="entry name" value="EEVS"/>
    <property type="match status" value="1"/>
</dbReference>
<dbReference type="EMBL" id="JBHSBB010000005">
    <property type="protein sequence ID" value="MFC4030778.1"/>
    <property type="molecule type" value="Genomic_DNA"/>
</dbReference>
<evidence type="ECO:0000256" key="1">
    <source>
        <dbReference type="ARBA" id="ARBA00001911"/>
    </source>
</evidence>
<dbReference type="InterPro" id="IPR056179">
    <property type="entry name" value="DHQS_C"/>
</dbReference>
<evidence type="ECO:0000256" key="7">
    <source>
        <dbReference type="ARBA" id="ARBA00024060"/>
    </source>
</evidence>
<keyword evidence="5 11" id="KW-0456">Lyase</keyword>
<comment type="cofactor">
    <cofactor evidence="1">
        <name>NAD(+)</name>
        <dbReference type="ChEBI" id="CHEBI:57540"/>
    </cofactor>
</comment>
<keyword evidence="12" id="KW-1185">Reference proteome</keyword>
<evidence type="ECO:0000256" key="3">
    <source>
        <dbReference type="ARBA" id="ARBA00022741"/>
    </source>
</evidence>
<dbReference type="InterPro" id="IPR030960">
    <property type="entry name" value="DHQS/DOIS_N"/>
</dbReference>
<keyword evidence="3" id="KW-0547">Nucleotide-binding</keyword>
<dbReference type="Pfam" id="PF24621">
    <property type="entry name" value="DHQS_C"/>
    <property type="match status" value="1"/>
</dbReference>
<comment type="catalytic activity">
    <reaction evidence="6">
        <text>D-sedoheptulose 7-phosphate = 2-epi-5-epi-valiolone + phosphate</text>
        <dbReference type="Rhea" id="RHEA:44184"/>
        <dbReference type="ChEBI" id="CHEBI:43474"/>
        <dbReference type="ChEBI" id="CHEBI:57483"/>
        <dbReference type="ChEBI" id="CHEBI:84187"/>
        <dbReference type="EC" id="4.2.3.152"/>
    </reaction>
</comment>
<protein>
    <recommendedName>
        <fullName evidence="8">2-epi-5-epi-valiolone synthase</fullName>
        <ecNumber evidence="7">4.2.3.152</ecNumber>
    </recommendedName>
</protein>
<feature type="domain" description="3-dehydroquinate synthase N-terminal" evidence="9">
    <location>
        <begin position="86"/>
        <end position="197"/>
    </location>
</feature>
<name>A0ABV8HHZ2_9ACTN</name>
<dbReference type="InterPro" id="IPR050071">
    <property type="entry name" value="Dehydroquinate_synthase"/>
</dbReference>
<evidence type="ECO:0000313" key="11">
    <source>
        <dbReference type="EMBL" id="MFC4030778.1"/>
    </source>
</evidence>
<evidence type="ECO:0000259" key="10">
    <source>
        <dbReference type="Pfam" id="PF24621"/>
    </source>
</evidence>
<organism evidence="11 12">
    <name type="scientific">Streptomyces polygonati</name>
    <dbReference type="NCBI Taxonomy" id="1617087"/>
    <lineage>
        <taxon>Bacteria</taxon>
        <taxon>Bacillati</taxon>
        <taxon>Actinomycetota</taxon>
        <taxon>Actinomycetes</taxon>
        <taxon>Kitasatosporales</taxon>
        <taxon>Streptomycetaceae</taxon>
        <taxon>Streptomyces</taxon>
    </lineage>
</organism>
<gene>
    <name evidence="11" type="ORF">ACFO3J_04765</name>
</gene>
<dbReference type="GO" id="GO:0016829">
    <property type="term" value="F:lyase activity"/>
    <property type="evidence" value="ECO:0007669"/>
    <property type="project" value="UniProtKB-KW"/>
</dbReference>
<evidence type="ECO:0000259" key="9">
    <source>
        <dbReference type="Pfam" id="PF01761"/>
    </source>
</evidence>
<evidence type="ECO:0000256" key="2">
    <source>
        <dbReference type="ARBA" id="ARBA00022723"/>
    </source>
</evidence>
<dbReference type="RefSeq" id="WP_386426392.1">
    <property type="nucleotide sequence ID" value="NZ_JBHSBB010000005.1"/>
</dbReference>
<dbReference type="PANTHER" id="PTHR43622">
    <property type="entry name" value="3-DEHYDROQUINATE SYNTHASE"/>
    <property type="match status" value="1"/>
</dbReference>